<name>A0A218UWB3_9PASE</name>
<dbReference type="GO" id="GO:0006805">
    <property type="term" value="P:xenobiotic metabolic process"/>
    <property type="evidence" value="ECO:0007669"/>
    <property type="project" value="TreeGrafter"/>
</dbReference>
<evidence type="ECO:0000256" key="10">
    <source>
        <dbReference type="PIRSR" id="PIRSR602401-1"/>
    </source>
</evidence>
<keyword evidence="5 10" id="KW-0479">Metal-binding</keyword>
<evidence type="ECO:0000256" key="8">
    <source>
        <dbReference type="ARBA" id="ARBA00023033"/>
    </source>
</evidence>
<dbReference type="STRING" id="299123.ENSLSDP00000001311"/>
<evidence type="ECO:0000256" key="1">
    <source>
        <dbReference type="ARBA" id="ARBA00001971"/>
    </source>
</evidence>
<evidence type="ECO:0000256" key="7">
    <source>
        <dbReference type="ARBA" id="ARBA00023004"/>
    </source>
</evidence>
<dbReference type="EMBL" id="MUZQ01000110">
    <property type="protein sequence ID" value="OWK58053.1"/>
    <property type="molecule type" value="Genomic_DNA"/>
</dbReference>
<dbReference type="GO" id="GO:0016712">
    <property type="term" value="F:oxidoreductase activity, acting on paired donors, with incorporation or reduction of molecular oxygen, reduced flavin or flavoprotein as one donor, and incorporation of one atom of oxygen"/>
    <property type="evidence" value="ECO:0007669"/>
    <property type="project" value="TreeGrafter"/>
</dbReference>
<keyword evidence="11" id="KW-0732">Signal</keyword>
<evidence type="ECO:0000313" key="12">
    <source>
        <dbReference type="EMBL" id="OWK58053.1"/>
    </source>
</evidence>
<dbReference type="GO" id="GO:0020037">
    <property type="term" value="F:heme binding"/>
    <property type="evidence" value="ECO:0007669"/>
    <property type="project" value="InterPro"/>
</dbReference>
<comment type="cofactor">
    <cofactor evidence="1 10">
        <name>heme</name>
        <dbReference type="ChEBI" id="CHEBI:30413"/>
    </cofactor>
</comment>
<dbReference type="InterPro" id="IPR050182">
    <property type="entry name" value="Cytochrome_P450_fam2"/>
</dbReference>
<comment type="similarity">
    <text evidence="3">Belongs to the cytochrome P450 family.</text>
</comment>
<evidence type="ECO:0000256" key="3">
    <source>
        <dbReference type="ARBA" id="ARBA00010617"/>
    </source>
</evidence>
<dbReference type="GO" id="GO:0006082">
    <property type="term" value="P:organic acid metabolic process"/>
    <property type="evidence" value="ECO:0007669"/>
    <property type="project" value="TreeGrafter"/>
</dbReference>
<dbReference type="GO" id="GO:0016020">
    <property type="term" value="C:membrane"/>
    <property type="evidence" value="ECO:0007669"/>
    <property type="project" value="UniProtKB-SubCell"/>
</dbReference>
<keyword evidence="4 10" id="KW-0349">Heme</keyword>
<proteinExistence type="inferred from homology"/>
<keyword evidence="8" id="KW-0503">Monooxygenase</keyword>
<evidence type="ECO:0000256" key="11">
    <source>
        <dbReference type="SAM" id="SignalP"/>
    </source>
</evidence>
<dbReference type="InterPro" id="IPR001128">
    <property type="entry name" value="Cyt_P450"/>
</dbReference>
<dbReference type="PROSITE" id="PS00086">
    <property type="entry name" value="CYTOCHROME_P450"/>
    <property type="match status" value="2"/>
</dbReference>
<dbReference type="SUPFAM" id="SSF48264">
    <property type="entry name" value="Cytochrome P450"/>
    <property type="match status" value="3"/>
</dbReference>
<feature type="chain" id="PRO_5012510447" evidence="11">
    <location>
        <begin position="18"/>
        <end position="1412"/>
    </location>
</feature>
<protein>
    <submittedName>
        <fullName evidence="12">Cytochrome P450 2J6</fullName>
    </submittedName>
</protein>
<sequence length="1412" mass="161585">MMISVILISLVLFLLSAQFLNLQWKSRGFPPGPTPFPIIGSIWWINFRADHGSLKKLAKTYGNICTLWMGHRPMVVLYGFQAVKNGLTNNSEDVSGRLQTIIFNKMSNGKGILVSNGLIWKQQRHFGIGTLRKLGMGNKGMERGIQTEAHYLVEFFRDKEGEAVDPSFPIVHAVSNVICAVVFGHRFSLEDKTFRQLIEAFNHIVAFGNSYFYYISEVFPWFVEHLPGPLRTAKISRDFVHSFVRQEIKSHREKGRTDEPEDFIDFYLKQIEKTKKVPSSTFDEDNMVQSVFDLFLGGSETTATTLRWALLYMLVYPDIQDKVQRELDTVLSPSHLICYEDRKKLPYTNAVIHEILRFSSIILITLPREAVKDTTLLGYHVPKGTLIMANVDSALFDPAYWETPHQFNPSHFLDKGGNFVTREAFLAFSAGHRVCLGETIAKMELFIMFCSLLQKFKFTVPEGVKEINTDIIFGSTMKPHPYKLCANGVFGMLFPEVVALGITKTPRSKMLTVSEVLVFFVVSLLLIQFLKLQWMRRKFPPGPTPYPFFGNLLQMNFKIHHEHLKKMAKIHGNIFTLWFSNTPAVVLQGFQAVKEGVMFSNGHLWKQQRRFGMATMRKMGVGKKDQDYVLQEEAAHLVEYLQKTNGKPLDPTMPVVHTVSNVICSIIFGHRFSRDDENFHHLIESFDTLAAFIYELSPWLAGHFLPSVKKMKSCVDFMNGLLVKELESHKVKRKHDENRHYIDYYLDEIEKVNLEVYDFSRWFTSSFVCHNFLFNSYLQTKGDADATYDERNLIQTVADLFIAGTETTATTLLWALLYMIVCCIFKAEYSSLEKVQKELDAVVGCSHAFCYEDRKKLPYTNAVIHEIQRYSNILLIALPRLSVKDTELLGYHIPKNTVVLANIDSVLADPGKWETPDQFNPGHFLDKDGNFVNREAFLPFAIGHRVCMGELLAKMELFIIFCTLLQAFTFTLPEGVKEVNTKFVFGSTMKPPPYQILVILNGFQAVKDGMTTHPEDVSGRLVSPFFRAMAKGKGIMLATGHTWKQQRRFALRTLRNLGLGKRGLEYRVQEEAHYLVDFFASMKGKPVNPSFPLVHAVSNVICAVVFGHRFSREDEAFHELIKATEHLFKFGGSFFHHLYEIFPWLMSRLPGPHKKALACYDVLSNFTQREIRMHTERGTPEEPQDFIDFYLDHIEKSKDEPRSTYNEDNMIYSINDLFLGGSETSSTTLNWGLLYMVANPDIQEKVQKELDAVLGPSKLICYEDRRELPYTNAVIHEIQRFSNIISTGMPRVCVRNTTLLGFPLKKGTIVLPNIASSLYDPEHWETPRQFNPGHFLDKDGNFVAQDAFLPFSIGHRVCLGEHLARTELFIFFASLLQAFTFRLPEGVTKINTEPIFGGTLQPHPYRVCAIPR</sequence>
<dbReference type="FunFam" id="1.10.630.10:FF:000094">
    <property type="entry name" value="cytochrome P450 2J6-like"/>
    <property type="match status" value="1"/>
</dbReference>
<evidence type="ECO:0000256" key="5">
    <source>
        <dbReference type="ARBA" id="ARBA00022723"/>
    </source>
</evidence>
<dbReference type="GO" id="GO:0005737">
    <property type="term" value="C:cytoplasm"/>
    <property type="evidence" value="ECO:0007669"/>
    <property type="project" value="TreeGrafter"/>
</dbReference>
<feature type="signal peptide" evidence="11">
    <location>
        <begin position="1"/>
        <end position="17"/>
    </location>
</feature>
<comment type="caution">
    <text evidence="12">The sequence shown here is derived from an EMBL/GenBank/DDBJ whole genome shotgun (WGS) entry which is preliminary data.</text>
</comment>
<dbReference type="PANTHER" id="PTHR24300:SF134">
    <property type="entry name" value="CYTOCHROME P450, FAMILY 2, SUBFAMILY AB, POLYPEPTIDE 2-RELATED"/>
    <property type="match status" value="1"/>
</dbReference>
<evidence type="ECO:0000313" key="13">
    <source>
        <dbReference type="Proteomes" id="UP000197619"/>
    </source>
</evidence>
<evidence type="ECO:0000256" key="6">
    <source>
        <dbReference type="ARBA" id="ARBA00023002"/>
    </source>
</evidence>
<dbReference type="InterPro" id="IPR002401">
    <property type="entry name" value="Cyt_P450_E_grp-I"/>
</dbReference>
<dbReference type="FunFam" id="1.10.630.10:FF:000176">
    <property type="entry name" value="Uncharacterized protein"/>
    <property type="match status" value="1"/>
</dbReference>
<keyword evidence="7 10" id="KW-0408">Iron</keyword>
<keyword evidence="13" id="KW-1185">Reference proteome</keyword>
<evidence type="ECO:0000256" key="4">
    <source>
        <dbReference type="ARBA" id="ARBA00022617"/>
    </source>
</evidence>
<dbReference type="FunFam" id="1.10.630.10:FF:000004">
    <property type="entry name" value="cytochrome P450 2D15 isoform X1"/>
    <property type="match status" value="1"/>
</dbReference>
<dbReference type="PRINTS" id="PR00385">
    <property type="entry name" value="P450"/>
</dbReference>
<dbReference type="Gene3D" id="1.10.630.10">
    <property type="entry name" value="Cytochrome P450"/>
    <property type="match status" value="3"/>
</dbReference>
<evidence type="ECO:0000256" key="2">
    <source>
        <dbReference type="ARBA" id="ARBA00004370"/>
    </source>
</evidence>
<keyword evidence="9" id="KW-0472">Membrane</keyword>
<dbReference type="PANTHER" id="PTHR24300">
    <property type="entry name" value="CYTOCHROME P450 508A4-RELATED"/>
    <property type="match status" value="1"/>
</dbReference>
<dbReference type="GO" id="GO:0005506">
    <property type="term" value="F:iron ion binding"/>
    <property type="evidence" value="ECO:0007669"/>
    <property type="project" value="InterPro"/>
</dbReference>
<dbReference type="PRINTS" id="PR00463">
    <property type="entry name" value="EP450I"/>
</dbReference>
<keyword evidence="6" id="KW-0560">Oxidoreductase</keyword>
<organism evidence="12 13">
    <name type="scientific">Lonchura striata</name>
    <name type="common">white-rumped munia</name>
    <dbReference type="NCBI Taxonomy" id="40157"/>
    <lineage>
        <taxon>Eukaryota</taxon>
        <taxon>Metazoa</taxon>
        <taxon>Chordata</taxon>
        <taxon>Craniata</taxon>
        <taxon>Vertebrata</taxon>
        <taxon>Euteleostomi</taxon>
        <taxon>Archelosauria</taxon>
        <taxon>Archosauria</taxon>
        <taxon>Dinosauria</taxon>
        <taxon>Saurischia</taxon>
        <taxon>Theropoda</taxon>
        <taxon>Coelurosauria</taxon>
        <taxon>Aves</taxon>
        <taxon>Neognathae</taxon>
        <taxon>Neoaves</taxon>
        <taxon>Telluraves</taxon>
        <taxon>Australaves</taxon>
        <taxon>Passeriformes</taxon>
        <taxon>Passeroidea</taxon>
        <taxon>Estrildidae</taxon>
        <taxon>Estrildinae</taxon>
        <taxon>Lonchura</taxon>
    </lineage>
</organism>
<accession>A0A218UWB3</accession>
<dbReference type="InterPro" id="IPR017972">
    <property type="entry name" value="Cyt_P450_CS"/>
</dbReference>
<comment type="subcellular location">
    <subcellularLocation>
        <location evidence="2">Membrane</location>
    </subcellularLocation>
</comment>
<evidence type="ECO:0000256" key="9">
    <source>
        <dbReference type="ARBA" id="ARBA00023136"/>
    </source>
</evidence>
<reference evidence="12 13" key="1">
    <citation type="submission" date="2017-05" db="EMBL/GenBank/DDBJ databases">
        <title>Genome of assembly of the Bengalese finch, Lonchura striata domestica.</title>
        <authorList>
            <person name="Colquitt B.M."/>
            <person name="Brainard M.S."/>
        </authorList>
    </citation>
    <scope>NUCLEOTIDE SEQUENCE [LARGE SCALE GENOMIC DNA]</scope>
    <source>
        <strain evidence="12">White83orange57</strain>
    </source>
</reference>
<dbReference type="Proteomes" id="UP000197619">
    <property type="component" value="Unassembled WGS sequence"/>
</dbReference>
<dbReference type="InterPro" id="IPR036396">
    <property type="entry name" value="Cyt_P450_sf"/>
</dbReference>
<gene>
    <name evidence="12" type="primary">CYP2J6_2</name>
    <name evidence="12" type="ORF">RLOC_00004073</name>
</gene>
<feature type="binding site" description="axial binding residue" evidence="10">
    <location>
        <position position="435"/>
    </location>
    <ligand>
        <name>heme</name>
        <dbReference type="ChEBI" id="CHEBI:30413"/>
    </ligand>
    <ligandPart>
        <name>Fe</name>
        <dbReference type="ChEBI" id="CHEBI:18248"/>
    </ligandPart>
</feature>
<dbReference type="Pfam" id="PF00067">
    <property type="entry name" value="p450"/>
    <property type="match status" value="3"/>
</dbReference>